<name>A0A2W5QJC4_9SPHN</name>
<reference evidence="1 2" key="1">
    <citation type="submission" date="2017-08" db="EMBL/GenBank/DDBJ databases">
        <title>Infants hospitalized years apart are colonized by the same room-sourced microbial strains.</title>
        <authorList>
            <person name="Brooks B."/>
            <person name="Olm M.R."/>
            <person name="Firek B.A."/>
            <person name="Baker R."/>
            <person name="Thomas B.C."/>
            <person name="Morowitz M.J."/>
            <person name="Banfield J.F."/>
        </authorList>
    </citation>
    <scope>NUCLEOTIDE SEQUENCE [LARGE SCALE GENOMIC DNA]</scope>
    <source>
        <strain evidence="1">S2_005_002_R2_33</strain>
    </source>
</reference>
<dbReference type="AlphaFoldDB" id="A0A2W5QJC4"/>
<comment type="caution">
    <text evidence="1">The sequence shown here is derived from an EMBL/GenBank/DDBJ whole genome shotgun (WGS) entry which is preliminary data.</text>
</comment>
<dbReference type="EMBL" id="QFPX01000008">
    <property type="protein sequence ID" value="PZQ54813.1"/>
    <property type="molecule type" value="Genomic_DNA"/>
</dbReference>
<evidence type="ECO:0000313" key="2">
    <source>
        <dbReference type="Proteomes" id="UP000249082"/>
    </source>
</evidence>
<evidence type="ECO:0000313" key="1">
    <source>
        <dbReference type="EMBL" id="PZQ54813.1"/>
    </source>
</evidence>
<proteinExistence type="predicted"/>
<gene>
    <name evidence="1" type="ORF">DI555_12420</name>
</gene>
<accession>A0A2W5QJC4</accession>
<sequence length="88" mass="9544">MTPVERGMQALAVALGAGDWEALDSASRERFAGAAHAMLEAMREPDALMMEAGAEIVRHVHEGESEEAYRNDAANIWRFMIAAAVAQD</sequence>
<organism evidence="1 2">
    <name type="scientific">Novosphingobium pentaromativorans</name>
    <dbReference type="NCBI Taxonomy" id="205844"/>
    <lineage>
        <taxon>Bacteria</taxon>
        <taxon>Pseudomonadati</taxon>
        <taxon>Pseudomonadota</taxon>
        <taxon>Alphaproteobacteria</taxon>
        <taxon>Sphingomonadales</taxon>
        <taxon>Sphingomonadaceae</taxon>
        <taxon>Novosphingobium</taxon>
    </lineage>
</organism>
<dbReference type="Proteomes" id="UP000249082">
    <property type="component" value="Unassembled WGS sequence"/>
</dbReference>
<protein>
    <submittedName>
        <fullName evidence="1">Uncharacterized protein</fullName>
    </submittedName>
</protein>